<keyword evidence="11" id="KW-1185">Reference proteome</keyword>
<dbReference type="PANTHER" id="PTHR31126">
    <property type="entry name" value="TYROSINE-PROTEIN PHOSPHATASE"/>
    <property type="match status" value="1"/>
</dbReference>
<comment type="catalytic activity">
    <reaction evidence="6">
        <text>1,5-bis(diphospho)-1D-myo-inositol 2,3,4,6-tetrakisphosphate + H2O = 1-diphospho-1D-myo-inositol 2,3,4,5,6-pentakisphosphate + phosphate + 2 H(+)</text>
        <dbReference type="Rhea" id="RHEA:79699"/>
        <dbReference type="ChEBI" id="CHEBI:15377"/>
        <dbReference type="ChEBI" id="CHEBI:15378"/>
        <dbReference type="ChEBI" id="CHEBI:43474"/>
        <dbReference type="ChEBI" id="CHEBI:74946"/>
        <dbReference type="ChEBI" id="CHEBI:77983"/>
        <dbReference type="EC" id="3.6.1.52"/>
    </reaction>
    <physiologicalReaction direction="left-to-right" evidence="6">
        <dbReference type="Rhea" id="RHEA:79700"/>
    </physiologicalReaction>
</comment>
<feature type="compositionally biased region" description="Pro residues" evidence="8">
    <location>
        <begin position="483"/>
        <end position="499"/>
    </location>
</feature>
<evidence type="ECO:0000313" key="10">
    <source>
        <dbReference type="EMBL" id="POY70766.1"/>
    </source>
</evidence>
<keyword evidence="2 10" id="KW-0378">Hydrolase</keyword>
<feature type="region of interest" description="Disordered" evidence="8">
    <location>
        <begin position="480"/>
        <end position="499"/>
    </location>
</feature>
<evidence type="ECO:0000256" key="1">
    <source>
        <dbReference type="ARBA" id="ARBA00012527"/>
    </source>
</evidence>
<comment type="catalytic activity">
    <reaction evidence="7">
        <text>6-diphospho-1D-myo-inositol pentakisphosphate + H2O = 1D-myo-inositol hexakisphosphate + phosphate + H(+)</text>
        <dbReference type="Rhea" id="RHEA:79703"/>
        <dbReference type="ChEBI" id="CHEBI:15377"/>
        <dbReference type="ChEBI" id="CHEBI:15378"/>
        <dbReference type="ChEBI" id="CHEBI:43474"/>
        <dbReference type="ChEBI" id="CHEBI:58130"/>
        <dbReference type="ChEBI" id="CHEBI:230534"/>
        <dbReference type="EC" id="3.6.1.52"/>
    </reaction>
    <physiologicalReaction direction="left-to-right" evidence="7">
        <dbReference type="Rhea" id="RHEA:79704"/>
    </physiologicalReaction>
</comment>
<name>A0A2S5B1X7_9BASI</name>
<dbReference type="InterPro" id="IPR016130">
    <property type="entry name" value="Tyr_Pase_AS"/>
</dbReference>
<comment type="caution">
    <text evidence="10">The sequence shown here is derived from an EMBL/GenBank/DDBJ whole genome shotgun (WGS) entry which is preliminary data.</text>
</comment>
<feature type="region of interest" description="Disordered" evidence="8">
    <location>
        <begin position="56"/>
        <end position="169"/>
    </location>
</feature>
<proteinExistence type="inferred from homology"/>
<evidence type="ECO:0000256" key="5">
    <source>
        <dbReference type="ARBA" id="ARBA00047562"/>
    </source>
</evidence>
<dbReference type="GO" id="GO:0016791">
    <property type="term" value="F:phosphatase activity"/>
    <property type="evidence" value="ECO:0007669"/>
    <property type="project" value="InterPro"/>
</dbReference>
<dbReference type="EC" id="3.6.1.52" evidence="1"/>
<dbReference type="Pfam" id="PF03162">
    <property type="entry name" value="Y_phosphatase2"/>
    <property type="match status" value="1"/>
</dbReference>
<evidence type="ECO:0000256" key="8">
    <source>
        <dbReference type="SAM" id="MobiDB-lite"/>
    </source>
</evidence>
<feature type="region of interest" description="Disordered" evidence="8">
    <location>
        <begin position="227"/>
        <end position="246"/>
    </location>
</feature>
<dbReference type="AlphaFoldDB" id="A0A2S5B1X7"/>
<reference evidence="10 11" key="1">
    <citation type="journal article" date="2018" name="Front. Microbiol.">
        <title>Prospects for Fungal Bioremediation of Acidic Radioactive Waste Sites: Characterization and Genome Sequence of Rhodotorula taiwanensis MD1149.</title>
        <authorList>
            <person name="Tkavc R."/>
            <person name="Matrosova V.Y."/>
            <person name="Grichenko O.E."/>
            <person name="Gostincar C."/>
            <person name="Volpe R.P."/>
            <person name="Klimenkova P."/>
            <person name="Gaidamakova E.K."/>
            <person name="Zhou C.E."/>
            <person name="Stewart B.J."/>
            <person name="Lyman M.G."/>
            <person name="Malfatti S.A."/>
            <person name="Rubinfeld B."/>
            <person name="Courtot M."/>
            <person name="Singh J."/>
            <person name="Dalgard C.L."/>
            <person name="Hamilton T."/>
            <person name="Frey K.G."/>
            <person name="Gunde-Cimerman N."/>
            <person name="Dugan L."/>
            <person name="Daly M.J."/>
        </authorList>
    </citation>
    <scope>NUCLEOTIDE SEQUENCE [LARGE SCALE GENOMIC DNA]</scope>
    <source>
        <strain evidence="10 11">MD1149</strain>
    </source>
</reference>
<feature type="compositionally biased region" description="Basic and acidic residues" evidence="8">
    <location>
        <begin position="136"/>
        <end position="146"/>
    </location>
</feature>
<feature type="region of interest" description="Disordered" evidence="8">
    <location>
        <begin position="1"/>
        <end position="42"/>
    </location>
</feature>
<accession>A0A2S5B1X7</accession>
<dbReference type="SUPFAM" id="SSF52799">
    <property type="entry name" value="(Phosphotyrosine protein) phosphatases II"/>
    <property type="match status" value="1"/>
</dbReference>
<feature type="compositionally biased region" description="Low complexity" evidence="8">
    <location>
        <begin position="147"/>
        <end position="169"/>
    </location>
</feature>
<feature type="compositionally biased region" description="Basic and acidic residues" evidence="8">
    <location>
        <begin position="1"/>
        <end position="10"/>
    </location>
</feature>
<dbReference type="Proteomes" id="UP000237144">
    <property type="component" value="Unassembled WGS sequence"/>
</dbReference>
<dbReference type="GO" id="GO:0052840">
    <property type="term" value="F:inositol diphosphate tetrakisphosphate diphosphatase activity"/>
    <property type="evidence" value="ECO:0007669"/>
    <property type="project" value="TreeGrafter"/>
</dbReference>
<gene>
    <name evidence="10" type="ORF">BMF94_6176</name>
</gene>
<dbReference type="InterPro" id="IPR004861">
    <property type="entry name" value="Siw14-like"/>
</dbReference>
<dbReference type="CDD" id="cd14528">
    <property type="entry name" value="PFA-DSP_Siw14"/>
    <property type="match status" value="1"/>
</dbReference>
<dbReference type="FunFam" id="3.90.190.10:FF:000024">
    <property type="entry name" value="probable tyrosine-protein phosphatase At1g05000"/>
    <property type="match status" value="1"/>
</dbReference>
<comment type="similarity">
    <text evidence="3">Belongs to the protein-tyrosine phosphatase family. Atypical dual-specificity phosphatase Siw14-like subfamily.</text>
</comment>
<evidence type="ECO:0000256" key="2">
    <source>
        <dbReference type="ARBA" id="ARBA00022801"/>
    </source>
</evidence>
<dbReference type="InterPro" id="IPR020422">
    <property type="entry name" value="TYR_PHOSPHATASE_DUAL_dom"/>
</dbReference>
<dbReference type="InterPro" id="IPR020428">
    <property type="entry name" value="PFA-DSPs"/>
</dbReference>
<protein>
    <recommendedName>
        <fullName evidence="1">diphosphoinositol-polyphosphate diphosphatase</fullName>
        <ecNumber evidence="1">3.6.1.52</ecNumber>
    </recommendedName>
</protein>
<dbReference type="PROSITE" id="PS00383">
    <property type="entry name" value="TYR_PHOSPHATASE_1"/>
    <property type="match status" value="1"/>
</dbReference>
<feature type="domain" description="Tyrosine-protein phosphatase" evidence="9">
    <location>
        <begin position="322"/>
        <end position="475"/>
    </location>
</feature>
<feature type="region of interest" description="Disordered" evidence="8">
    <location>
        <begin position="263"/>
        <end position="317"/>
    </location>
</feature>
<evidence type="ECO:0000259" key="9">
    <source>
        <dbReference type="PROSITE" id="PS50054"/>
    </source>
</evidence>
<evidence type="ECO:0000256" key="4">
    <source>
        <dbReference type="ARBA" id="ARBA00047342"/>
    </source>
</evidence>
<feature type="region of interest" description="Disordered" evidence="8">
    <location>
        <begin position="184"/>
        <end position="208"/>
    </location>
</feature>
<comment type="catalytic activity">
    <reaction evidence="4">
        <text>5-diphospho-1D-myo-inositol 1,2,3,4,6-pentakisphosphate + H2O = 1D-myo-inositol hexakisphosphate + phosphate + H(+)</text>
        <dbReference type="Rhea" id="RHEA:22384"/>
        <dbReference type="ChEBI" id="CHEBI:15377"/>
        <dbReference type="ChEBI" id="CHEBI:15378"/>
        <dbReference type="ChEBI" id="CHEBI:43474"/>
        <dbReference type="ChEBI" id="CHEBI:58130"/>
        <dbReference type="ChEBI" id="CHEBI:58628"/>
        <dbReference type="EC" id="3.6.1.52"/>
    </reaction>
    <physiologicalReaction direction="left-to-right" evidence="4">
        <dbReference type="Rhea" id="RHEA:22385"/>
    </physiologicalReaction>
</comment>
<dbReference type="STRING" id="741276.A0A2S5B1X7"/>
<dbReference type="PROSITE" id="PS50054">
    <property type="entry name" value="TYR_PHOSPHATASE_DUAL"/>
    <property type="match status" value="1"/>
</dbReference>
<dbReference type="Gene3D" id="3.90.190.10">
    <property type="entry name" value="Protein tyrosine phosphatase superfamily"/>
    <property type="match status" value="1"/>
</dbReference>
<evidence type="ECO:0000256" key="6">
    <source>
        <dbReference type="ARBA" id="ARBA00047927"/>
    </source>
</evidence>
<dbReference type="EMBL" id="PJQD01000097">
    <property type="protein sequence ID" value="POY70766.1"/>
    <property type="molecule type" value="Genomic_DNA"/>
</dbReference>
<dbReference type="PRINTS" id="PR01911">
    <property type="entry name" value="PFDSPHPHTASE"/>
</dbReference>
<dbReference type="OrthoDB" id="6375174at2759"/>
<sequence length="499" mass="53397">MDSVRERRVTDGGAVTGDSSSVAARPAEDQLRDSTTSHAGRIPQWMLMLMHDRGSLDYPERSRSRRRHARPEVSSEPAAPSEVDIISASRPGPQPAQGTVPIGAEALEQDGGSSGVAEQCPPFEAPFPTGDGPGEDPPRSAYRDSYGDFSSASSTTSSSTSFSGFDSRSVSSVTSASSATTFSAAGWNGQAGSPSASASSFGDRKRSPAGFISREHSAHGLHSLHHVRKDGAGDSGAGPGSPTDTLGDATLCLSKLSLPVTADLRAPDESDSTPLASTSLLEAPSPPRQNALAESDETAATLVPSTPTPAPHEDGTFLAPQNFATVSANLFRSSFPRKEHFPFLKNLGLKSVMVLVQEPYPEENADFLREEGIQLFQFGIPGNKEPFVSIPDDKVVAALTTIIDKRNHPMLIHCNKGKHRTGCVIGCLRRCQSWSLTSIFDEYRRYSTPKSRAMDLQFIEAFAGLPDVWRLCNRDQLPRWPTLEPPPLPTPADPPSQPP</sequence>
<comment type="catalytic activity">
    <reaction evidence="5">
        <text>3,5-bis(diphospho)-1D-myo-inositol 1,2,4,6-tetrakisphosphate + H2O = 3-diphospho-1D-myo-inositol 1,2,4,5,6-pentakisphosphate + phosphate + 2 H(+)</text>
        <dbReference type="Rhea" id="RHEA:56312"/>
        <dbReference type="ChEBI" id="CHEBI:15377"/>
        <dbReference type="ChEBI" id="CHEBI:15378"/>
        <dbReference type="ChEBI" id="CHEBI:43474"/>
        <dbReference type="ChEBI" id="CHEBI:140372"/>
        <dbReference type="ChEBI" id="CHEBI:140374"/>
        <dbReference type="EC" id="3.6.1.52"/>
    </reaction>
    <physiologicalReaction direction="left-to-right" evidence="5">
        <dbReference type="Rhea" id="RHEA:56313"/>
    </physiologicalReaction>
</comment>
<organism evidence="10 11">
    <name type="scientific">Rhodotorula taiwanensis</name>
    <dbReference type="NCBI Taxonomy" id="741276"/>
    <lineage>
        <taxon>Eukaryota</taxon>
        <taxon>Fungi</taxon>
        <taxon>Dikarya</taxon>
        <taxon>Basidiomycota</taxon>
        <taxon>Pucciniomycotina</taxon>
        <taxon>Microbotryomycetes</taxon>
        <taxon>Sporidiobolales</taxon>
        <taxon>Sporidiobolaceae</taxon>
        <taxon>Rhodotorula</taxon>
    </lineage>
</organism>
<dbReference type="InterPro" id="IPR029021">
    <property type="entry name" value="Prot-tyrosine_phosphatase-like"/>
</dbReference>
<evidence type="ECO:0000313" key="11">
    <source>
        <dbReference type="Proteomes" id="UP000237144"/>
    </source>
</evidence>
<dbReference type="GO" id="GO:0005737">
    <property type="term" value="C:cytoplasm"/>
    <property type="evidence" value="ECO:0007669"/>
    <property type="project" value="TreeGrafter"/>
</dbReference>
<feature type="compositionally biased region" description="Low complexity" evidence="8">
    <location>
        <begin position="184"/>
        <end position="200"/>
    </location>
</feature>
<dbReference type="PANTHER" id="PTHR31126:SF48">
    <property type="entry name" value="INOSITOL PHOSPHATASE SIW14"/>
    <property type="match status" value="1"/>
</dbReference>
<evidence type="ECO:0000256" key="7">
    <source>
        <dbReference type="ARBA" id="ARBA00048424"/>
    </source>
</evidence>
<evidence type="ECO:0000256" key="3">
    <source>
        <dbReference type="ARBA" id="ARBA00044949"/>
    </source>
</evidence>